<proteinExistence type="predicted"/>
<dbReference type="GO" id="GO:0016491">
    <property type="term" value="F:oxidoreductase activity"/>
    <property type="evidence" value="ECO:0007669"/>
    <property type="project" value="InterPro"/>
</dbReference>
<accession>A0A6L2LB06</accession>
<dbReference type="AlphaFoldDB" id="A0A6L2LB06"/>
<dbReference type="InterPro" id="IPR016161">
    <property type="entry name" value="Ald_DH/histidinol_DH"/>
</dbReference>
<organism evidence="2">
    <name type="scientific">Tanacetum cinerariifolium</name>
    <name type="common">Dalmatian daisy</name>
    <name type="synonym">Chrysanthemum cinerariifolium</name>
    <dbReference type="NCBI Taxonomy" id="118510"/>
    <lineage>
        <taxon>Eukaryota</taxon>
        <taxon>Viridiplantae</taxon>
        <taxon>Streptophyta</taxon>
        <taxon>Embryophyta</taxon>
        <taxon>Tracheophyta</taxon>
        <taxon>Spermatophyta</taxon>
        <taxon>Magnoliopsida</taxon>
        <taxon>eudicotyledons</taxon>
        <taxon>Gunneridae</taxon>
        <taxon>Pentapetalae</taxon>
        <taxon>asterids</taxon>
        <taxon>campanulids</taxon>
        <taxon>Asterales</taxon>
        <taxon>Asteraceae</taxon>
        <taxon>Asteroideae</taxon>
        <taxon>Anthemideae</taxon>
        <taxon>Anthemidinae</taxon>
        <taxon>Tanacetum</taxon>
    </lineage>
</organism>
<dbReference type="PANTHER" id="PTHR11699">
    <property type="entry name" value="ALDEHYDE DEHYDROGENASE-RELATED"/>
    <property type="match status" value="1"/>
</dbReference>
<feature type="domain" description="Aldehyde dehydrogenase" evidence="1">
    <location>
        <begin position="128"/>
        <end position="199"/>
    </location>
</feature>
<dbReference type="SUPFAM" id="SSF53720">
    <property type="entry name" value="ALDH-like"/>
    <property type="match status" value="1"/>
</dbReference>
<evidence type="ECO:0000259" key="1">
    <source>
        <dbReference type="Pfam" id="PF00171"/>
    </source>
</evidence>
<dbReference type="InterPro" id="IPR015590">
    <property type="entry name" value="Aldehyde_DH_dom"/>
</dbReference>
<reference evidence="2" key="1">
    <citation type="journal article" date="2019" name="Sci. Rep.">
        <title>Draft genome of Tanacetum cinerariifolium, the natural source of mosquito coil.</title>
        <authorList>
            <person name="Yamashiro T."/>
            <person name="Shiraishi A."/>
            <person name="Satake H."/>
            <person name="Nakayama K."/>
        </authorList>
    </citation>
    <scope>NUCLEOTIDE SEQUENCE</scope>
</reference>
<dbReference type="Pfam" id="PF00171">
    <property type="entry name" value="Aldedh"/>
    <property type="match status" value="1"/>
</dbReference>
<comment type="caution">
    <text evidence="2">The sequence shown here is derived from an EMBL/GenBank/DDBJ whole genome shotgun (WGS) entry which is preliminary data.</text>
</comment>
<gene>
    <name evidence="2" type="ORF">Tci_030961</name>
</gene>
<evidence type="ECO:0000313" key="2">
    <source>
        <dbReference type="EMBL" id="GEU58983.1"/>
    </source>
</evidence>
<dbReference type="Gene3D" id="3.40.605.10">
    <property type="entry name" value="Aldehyde Dehydrogenase, Chain A, domain 1"/>
    <property type="match status" value="1"/>
</dbReference>
<dbReference type="InterPro" id="IPR016162">
    <property type="entry name" value="Ald_DH_N"/>
</dbReference>
<protein>
    <submittedName>
        <fullName evidence="2">Aldehyde dehydrogenase family 2 member B4, mitochondrial-like</fullName>
    </submittedName>
</protein>
<dbReference type="EMBL" id="BKCJ010004094">
    <property type="protein sequence ID" value="GEU58983.1"/>
    <property type="molecule type" value="Genomic_DNA"/>
</dbReference>
<sequence length="211" mass="23470">MNDGEVKLYSEGYGVIYMKKTRGYVMCAEVVIPYTILTDASKSKHATSKILEETKEANEESDIRKRMQLLCSQVVEFQASSIYCISRVGNGPWDKMKEFDNSVRHRQFDNYQNSGHSQEKLNDVVLGVTQTAEQTLLTALYVLKLLLEVGLLHGVLNIASGFGPTGGAALASHMDVDKGSSSYEVAIEIMKESKNPLNRHFMIGPPSYKLP</sequence>
<name>A0A6L2LB06_TANCI</name>